<comment type="catalytic activity">
    <reaction evidence="11">
        <text>L-cysteinyl-[protein] + (2E,6E)-farnesyl diphosphate = S-(2E,6E)-farnesyl-L-cysteinyl-[protein] + diphosphate</text>
        <dbReference type="Rhea" id="RHEA:13345"/>
        <dbReference type="Rhea" id="RHEA-COMP:10131"/>
        <dbReference type="Rhea" id="RHEA-COMP:11535"/>
        <dbReference type="ChEBI" id="CHEBI:29950"/>
        <dbReference type="ChEBI" id="CHEBI:33019"/>
        <dbReference type="ChEBI" id="CHEBI:86019"/>
        <dbReference type="ChEBI" id="CHEBI:175763"/>
        <dbReference type="EC" id="2.5.1.58"/>
    </reaction>
</comment>
<proteinExistence type="inferred from homology"/>
<evidence type="ECO:0000256" key="7">
    <source>
        <dbReference type="ARBA" id="ARBA00022723"/>
    </source>
</evidence>
<evidence type="ECO:0000256" key="9">
    <source>
        <dbReference type="ARBA" id="ARBA00022833"/>
    </source>
</evidence>
<dbReference type="SUPFAM" id="SSF48239">
    <property type="entry name" value="Terpenoid cyclases/Protein prenyltransferases"/>
    <property type="match status" value="1"/>
</dbReference>
<keyword evidence="4" id="KW-0597">Phosphoprotein</keyword>
<keyword evidence="6 14" id="KW-0808">Transferase</keyword>
<dbReference type="Proteomes" id="UP000549394">
    <property type="component" value="Unassembled WGS sequence"/>
</dbReference>
<evidence type="ECO:0000256" key="2">
    <source>
        <dbReference type="ARBA" id="ARBA00012702"/>
    </source>
</evidence>
<comment type="function">
    <text evidence="14">Catalyzes the transfer of a farnesyl moiety from farnesyl diphosphate to a cysteine at the fourth position from the C-terminus of several proteins. The beta subunit is responsible for peptide-binding.</text>
</comment>
<evidence type="ECO:0000256" key="11">
    <source>
        <dbReference type="ARBA" id="ARBA00050225"/>
    </source>
</evidence>
<evidence type="ECO:0000256" key="1">
    <source>
        <dbReference type="ARBA" id="ARBA00010497"/>
    </source>
</evidence>
<dbReference type="CDD" id="cd02893">
    <property type="entry name" value="FTase"/>
    <property type="match status" value="1"/>
</dbReference>
<evidence type="ECO:0000256" key="13">
    <source>
        <dbReference type="ARBA" id="ARBA00064192"/>
    </source>
</evidence>
<dbReference type="GO" id="GO:0005965">
    <property type="term" value="C:protein farnesyltransferase complex"/>
    <property type="evidence" value="ECO:0007669"/>
    <property type="project" value="UniProtKB-UniRule"/>
</dbReference>
<comment type="subunit">
    <text evidence="14">Heterodimer of an alpha and a beta subunit.</text>
</comment>
<comment type="function">
    <text evidence="12">Essential subunit of the farnesyltransferase complex. Catalyzes the transfer of a farnesyl moiety from farnesyl diphosphate to a cysteine at the fourth position from the C-terminus of several proteins having the C-terminal sequence Cys-aliphatic-aliphatic-X.</text>
</comment>
<dbReference type="PANTHER" id="PTHR11774">
    <property type="entry name" value="GERANYLGERANYL TRANSFERASE TYPE BETA SUBUNIT"/>
    <property type="match status" value="1"/>
</dbReference>
<evidence type="ECO:0000256" key="8">
    <source>
        <dbReference type="ARBA" id="ARBA00022737"/>
    </source>
</evidence>
<keyword evidence="7 14" id="KW-0479">Metal-binding</keyword>
<dbReference type="EMBL" id="CAJFCJ010000011">
    <property type="protein sequence ID" value="CAD5119863.1"/>
    <property type="molecule type" value="Genomic_DNA"/>
</dbReference>
<dbReference type="OrthoDB" id="10261146at2759"/>
<dbReference type="EC" id="2.5.1.58" evidence="2 14"/>
<gene>
    <name evidence="16" type="ORF">DGYR_LOCUS8043</name>
</gene>
<evidence type="ECO:0000313" key="17">
    <source>
        <dbReference type="Proteomes" id="UP000549394"/>
    </source>
</evidence>
<evidence type="ECO:0000259" key="15">
    <source>
        <dbReference type="Pfam" id="PF00432"/>
    </source>
</evidence>
<keyword evidence="10" id="KW-0443">Lipid metabolism</keyword>
<dbReference type="GO" id="GO:0008270">
    <property type="term" value="F:zinc ion binding"/>
    <property type="evidence" value="ECO:0007669"/>
    <property type="project" value="UniProtKB-UniRule"/>
</dbReference>
<evidence type="ECO:0000256" key="10">
    <source>
        <dbReference type="ARBA" id="ARBA00023098"/>
    </source>
</evidence>
<accession>A0A7I8VWH5</accession>
<evidence type="ECO:0000256" key="5">
    <source>
        <dbReference type="ARBA" id="ARBA00022602"/>
    </source>
</evidence>
<dbReference type="Gene3D" id="1.50.10.20">
    <property type="match status" value="1"/>
</dbReference>
<dbReference type="Pfam" id="PF00432">
    <property type="entry name" value="Prenyltrans"/>
    <property type="match status" value="1"/>
</dbReference>
<protein>
    <recommendedName>
        <fullName evidence="3 14">Protein farnesyltransferase subunit beta</fullName>
        <shortName evidence="14">FTase-beta</shortName>
        <ecNumber evidence="2 14">2.5.1.58</ecNumber>
    </recommendedName>
</protein>
<evidence type="ECO:0000313" key="16">
    <source>
        <dbReference type="EMBL" id="CAD5119863.1"/>
    </source>
</evidence>
<organism evidence="16 17">
    <name type="scientific">Dimorphilus gyrociliatus</name>
    <dbReference type="NCBI Taxonomy" id="2664684"/>
    <lineage>
        <taxon>Eukaryota</taxon>
        <taxon>Metazoa</taxon>
        <taxon>Spiralia</taxon>
        <taxon>Lophotrochozoa</taxon>
        <taxon>Annelida</taxon>
        <taxon>Polychaeta</taxon>
        <taxon>Polychaeta incertae sedis</taxon>
        <taxon>Dinophilidae</taxon>
        <taxon>Dimorphilus</taxon>
    </lineage>
</organism>
<dbReference type="GO" id="GO:0097354">
    <property type="term" value="P:prenylation"/>
    <property type="evidence" value="ECO:0007669"/>
    <property type="project" value="UniProtKB-UniRule"/>
</dbReference>
<comment type="subunit">
    <text evidence="13">Heterodimer of FNTA and FNTB.</text>
</comment>
<dbReference type="GO" id="GO:0004660">
    <property type="term" value="F:protein farnesyltransferase activity"/>
    <property type="evidence" value="ECO:0007669"/>
    <property type="project" value="UniProtKB-UniRule"/>
</dbReference>
<sequence>MTLRCLEEDHFSRKTTCEGYPTETYAEQAEVEDTIHELFKAFKRKLDLEDDIPKLNREKHLSFLNKGTENLGPTYSCLDSSRPWLVYWILNSFQLLSYEIPEALGDKISDFLGRCQSETGGFGGGPGQLPHLASTYAAVCALCIIGTERSLSIINKDTLRNYLMKSHQLDGSFVMHEGGEIDIRGVYCAAVVAKLTNMLSPEMFDNTGEWLASCQTYEGGFGAMPGLEAHGGYSFCGLAAAILLKREKLIDTQSFLRWLVLRQMTFEGGFQGRTNKMVDGCYSFWQGGAFPLIHVLLDLSTPEYKELLFDHRALQEYVLICCQHRDGGLVDKPGKNRDYYHTCYCLSGLSIAQNSCNALGSSDPDIVGCSTNLLSAVHPIFNFSYTSVKRALDFFNQV</sequence>
<evidence type="ECO:0000256" key="3">
    <source>
        <dbReference type="ARBA" id="ARBA00015798"/>
    </source>
</evidence>
<evidence type="ECO:0000256" key="4">
    <source>
        <dbReference type="ARBA" id="ARBA00022553"/>
    </source>
</evidence>
<dbReference type="GO" id="GO:0006629">
    <property type="term" value="P:lipid metabolic process"/>
    <property type="evidence" value="ECO:0007669"/>
    <property type="project" value="UniProtKB-KW"/>
</dbReference>
<evidence type="ECO:0000256" key="12">
    <source>
        <dbReference type="ARBA" id="ARBA00055850"/>
    </source>
</evidence>
<keyword evidence="8" id="KW-0677">Repeat</keyword>
<dbReference type="InterPro" id="IPR001330">
    <property type="entry name" value="Prenyltrans"/>
</dbReference>
<dbReference type="FunFam" id="1.50.10.20:FF:000007">
    <property type="entry name" value="Protein farnesyltransferase subunit beta"/>
    <property type="match status" value="1"/>
</dbReference>
<dbReference type="InterPro" id="IPR008930">
    <property type="entry name" value="Terpenoid_cyclase/PrenylTrfase"/>
</dbReference>
<evidence type="ECO:0000256" key="6">
    <source>
        <dbReference type="ARBA" id="ARBA00022679"/>
    </source>
</evidence>
<evidence type="ECO:0000256" key="14">
    <source>
        <dbReference type="RuleBase" id="RU365056"/>
    </source>
</evidence>
<dbReference type="InterPro" id="IPR045089">
    <property type="entry name" value="PGGT1B-like"/>
</dbReference>
<dbReference type="PANTHER" id="PTHR11774:SF6">
    <property type="entry name" value="PROTEIN FARNESYLTRANSFERASE SUBUNIT BETA"/>
    <property type="match status" value="1"/>
</dbReference>
<dbReference type="AlphaFoldDB" id="A0A7I8VWH5"/>
<keyword evidence="17" id="KW-1185">Reference proteome</keyword>
<comment type="caution">
    <text evidence="16">The sequence shown here is derived from an EMBL/GenBank/DDBJ whole genome shotgun (WGS) entry which is preliminary data.</text>
</comment>
<keyword evidence="5 14" id="KW-0637">Prenyltransferase</keyword>
<reference evidence="16 17" key="1">
    <citation type="submission" date="2020-08" db="EMBL/GenBank/DDBJ databases">
        <authorList>
            <person name="Hejnol A."/>
        </authorList>
    </citation>
    <scope>NUCLEOTIDE SEQUENCE [LARGE SCALE GENOMIC DNA]</scope>
</reference>
<comment type="similarity">
    <text evidence="1 14">Belongs to the protein prenyltransferase subunit beta family.</text>
</comment>
<keyword evidence="9 14" id="KW-0862">Zinc</keyword>
<comment type="cofactor">
    <cofactor evidence="14">
        <name>Zn(2+)</name>
        <dbReference type="ChEBI" id="CHEBI:29105"/>
    </cofactor>
    <text evidence="14">Binds 1 zinc ion per subunit.</text>
</comment>
<name>A0A7I8VWH5_9ANNE</name>
<feature type="domain" description="Prenyltransferase alpha-alpha toroid" evidence="15">
    <location>
        <begin position="55"/>
        <end position="382"/>
    </location>
</feature>
<dbReference type="InterPro" id="IPR026872">
    <property type="entry name" value="FTB"/>
</dbReference>